<evidence type="ECO:0000259" key="2">
    <source>
        <dbReference type="Pfam" id="PF01965"/>
    </source>
</evidence>
<evidence type="ECO:0000256" key="1">
    <source>
        <dbReference type="SAM" id="SignalP"/>
    </source>
</evidence>
<dbReference type="Gene3D" id="3.40.50.880">
    <property type="match status" value="1"/>
</dbReference>
<accession>A0A366M0J8</accession>
<sequence length="247" mass="25338">MERRQLMSGTAAAIAATALPTVATSSAAASGPAPDAAARRVHIVLFDGVEELDFSAPLQVLDIARKTGTPLEITLVRVDGPGTVTASCGTKVEVAAGWAPRAADLLIVPGGGATNPNRPGVAVEIERGVIPAALRAARRRGLTMASVCTGALLLGAAGLVRGRPCTTHHLSHARLAEQGGEVLAGPGHGAPGPRVVDDGDLITSAGVTSGLELGLWLLQRHYGTAVSQRVEMVLEYERRGLVHQARA</sequence>
<evidence type="ECO:0000313" key="4">
    <source>
        <dbReference type="Proteomes" id="UP000253303"/>
    </source>
</evidence>
<comment type="caution">
    <text evidence="3">The sequence shown here is derived from an EMBL/GenBank/DDBJ whole genome shotgun (WGS) entry which is preliminary data.</text>
</comment>
<feature type="chain" id="PRO_5039430795" evidence="1">
    <location>
        <begin position="28"/>
        <end position="247"/>
    </location>
</feature>
<gene>
    <name evidence="3" type="ORF">DP939_14380</name>
</gene>
<evidence type="ECO:0000313" key="3">
    <source>
        <dbReference type="EMBL" id="RBQ19139.1"/>
    </source>
</evidence>
<organism evidence="3 4">
    <name type="scientific">Spongiactinospora rosea</name>
    <dbReference type="NCBI Taxonomy" id="2248750"/>
    <lineage>
        <taxon>Bacteria</taxon>
        <taxon>Bacillati</taxon>
        <taxon>Actinomycetota</taxon>
        <taxon>Actinomycetes</taxon>
        <taxon>Streptosporangiales</taxon>
        <taxon>Streptosporangiaceae</taxon>
        <taxon>Spongiactinospora</taxon>
    </lineage>
</organism>
<proteinExistence type="predicted"/>
<dbReference type="SUPFAM" id="SSF52317">
    <property type="entry name" value="Class I glutamine amidotransferase-like"/>
    <property type="match status" value="1"/>
</dbReference>
<dbReference type="InterPro" id="IPR006311">
    <property type="entry name" value="TAT_signal"/>
</dbReference>
<dbReference type="PANTHER" id="PTHR43130">
    <property type="entry name" value="ARAC-FAMILY TRANSCRIPTIONAL REGULATOR"/>
    <property type="match status" value="1"/>
</dbReference>
<dbReference type="InterPro" id="IPR002818">
    <property type="entry name" value="DJ-1/PfpI"/>
</dbReference>
<dbReference type="PANTHER" id="PTHR43130:SF2">
    <property type="entry name" value="DJ-1_PFPI DOMAIN-CONTAINING PROTEIN"/>
    <property type="match status" value="1"/>
</dbReference>
<dbReference type="GO" id="GO:0006355">
    <property type="term" value="P:regulation of DNA-templated transcription"/>
    <property type="evidence" value="ECO:0007669"/>
    <property type="project" value="TreeGrafter"/>
</dbReference>
<reference evidence="3 4" key="1">
    <citation type="submission" date="2018-06" db="EMBL/GenBank/DDBJ databases">
        <title>Sphaerisporangium craniellae sp. nov., isolated from a marine sponge in the South China Sea.</title>
        <authorList>
            <person name="Li L."/>
        </authorList>
    </citation>
    <scope>NUCLEOTIDE SEQUENCE [LARGE SCALE GENOMIC DNA]</scope>
    <source>
        <strain evidence="3 4">LHW63015</strain>
    </source>
</reference>
<dbReference type="OrthoDB" id="4265717at2"/>
<keyword evidence="4" id="KW-1185">Reference proteome</keyword>
<feature type="signal peptide" evidence="1">
    <location>
        <begin position="1"/>
        <end position="27"/>
    </location>
</feature>
<dbReference type="EMBL" id="QMEY01000005">
    <property type="protein sequence ID" value="RBQ19139.1"/>
    <property type="molecule type" value="Genomic_DNA"/>
</dbReference>
<keyword evidence="1" id="KW-0732">Signal</keyword>
<dbReference type="Pfam" id="PF01965">
    <property type="entry name" value="DJ-1_PfpI"/>
    <property type="match status" value="1"/>
</dbReference>
<dbReference type="InterPro" id="IPR052158">
    <property type="entry name" value="INH-QAR"/>
</dbReference>
<name>A0A366M0J8_9ACTN</name>
<dbReference type="RefSeq" id="WP_113981200.1">
    <property type="nucleotide sequence ID" value="NZ_QMEY01000005.1"/>
</dbReference>
<dbReference type="Proteomes" id="UP000253303">
    <property type="component" value="Unassembled WGS sequence"/>
</dbReference>
<protein>
    <submittedName>
        <fullName evidence="3">DJ-1/PfpI family protein</fullName>
    </submittedName>
</protein>
<dbReference type="InterPro" id="IPR029062">
    <property type="entry name" value="Class_I_gatase-like"/>
</dbReference>
<feature type="domain" description="DJ-1/PfpI" evidence="2">
    <location>
        <begin position="39"/>
        <end position="218"/>
    </location>
</feature>
<dbReference type="PROSITE" id="PS51318">
    <property type="entry name" value="TAT"/>
    <property type="match status" value="1"/>
</dbReference>
<dbReference type="AlphaFoldDB" id="A0A366M0J8"/>